<dbReference type="Proteomes" id="UP000199092">
    <property type="component" value="Chromosome I"/>
</dbReference>
<reference evidence="2 3" key="1">
    <citation type="submission" date="2016-10" db="EMBL/GenBank/DDBJ databases">
        <authorList>
            <person name="de Groot N.N."/>
        </authorList>
    </citation>
    <scope>NUCLEOTIDE SEQUENCE [LARGE SCALE GENOMIC DNA]</scope>
    <source>
        <strain evidence="2 3">DSM 21741</strain>
    </source>
</reference>
<name>A0A1H1T0M7_9ACTN</name>
<feature type="transmembrane region" description="Helical" evidence="1">
    <location>
        <begin position="53"/>
        <end position="72"/>
    </location>
</feature>
<protein>
    <submittedName>
        <fullName evidence="2">Uncharacterized protein</fullName>
    </submittedName>
</protein>
<keyword evidence="1" id="KW-0472">Membrane</keyword>
<feature type="transmembrane region" description="Helical" evidence="1">
    <location>
        <begin position="25"/>
        <end position="46"/>
    </location>
</feature>
<sequence length="179" mass="18930">MVLLWAAACVQACQALYFWVMGLGWGGVLYTANVVQGAALLVTAIALAARRRLLVLLVPVLSLLLSLGLQQVDALLTARACSPDAKAAVAELGLGYLVDDGDPFTYMLAFPTGCAALFSASDPVPVVLQHYGEAARQAGWDVVADPSSSRVEMSNARWTVEVEPAHEDGLISLLVHPRA</sequence>
<keyword evidence="1" id="KW-1133">Transmembrane helix</keyword>
<keyword evidence="1" id="KW-0812">Transmembrane</keyword>
<gene>
    <name evidence="2" type="ORF">SAMN04488543_1922</name>
</gene>
<evidence type="ECO:0000313" key="2">
    <source>
        <dbReference type="EMBL" id="SDS53724.1"/>
    </source>
</evidence>
<dbReference type="AlphaFoldDB" id="A0A1H1T0M7"/>
<organism evidence="2 3">
    <name type="scientific">Friedmanniella luteola</name>
    <dbReference type="NCBI Taxonomy" id="546871"/>
    <lineage>
        <taxon>Bacteria</taxon>
        <taxon>Bacillati</taxon>
        <taxon>Actinomycetota</taxon>
        <taxon>Actinomycetes</taxon>
        <taxon>Propionibacteriales</taxon>
        <taxon>Nocardioidaceae</taxon>
        <taxon>Friedmanniella</taxon>
    </lineage>
</organism>
<accession>A0A1H1T0M7</accession>
<dbReference type="EMBL" id="LT629749">
    <property type="protein sequence ID" value="SDS53724.1"/>
    <property type="molecule type" value="Genomic_DNA"/>
</dbReference>
<evidence type="ECO:0000256" key="1">
    <source>
        <dbReference type="SAM" id="Phobius"/>
    </source>
</evidence>
<keyword evidence="3" id="KW-1185">Reference proteome</keyword>
<proteinExistence type="predicted"/>
<evidence type="ECO:0000313" key="3">
    <source>
        <dbReference type="Proteomes" id="UP000199092"/>
    </source>
</evidence>